<proteinExistence type="predicted"/>
<sequence length="31" mass="3684">MCFRKCVPQVCIVCLKSMYIKNTLLKTYKLD</sequence>
<accession>A0A0E9VI00</accession>
<reference evidence="1" key="2">
    <citation type="journal article" date="2015" name="Fish Shellfish Immunol.">
        <title>Early steps in the European eel (Anguilla anguilla)-Vibrio vulnificus interaction in the gills: Role of the RtxA13 toxin.</title>
        <authorList>
            <person name="Callol A."/>
            <person name="Pajuelo D."/>
            <person name="Ebbesson L."/>
            <person name="Teles M."/>
            <person name="MacKenzie S."/>
            <person name="Amaro C."/>
        </authorList>
    </citation>
    <scope>NUCLEOTIDE SEQUENCE</scope>
</reference>
<protein>
    <submittedName>
        <fullName evidence="1">Uncharacterized protein</fullName>
    </submittedName>
</protein>
<name>A0A0E9VI00_ANGAN</name>
<dbReference type="EMBL" id="GBXM01030848">
    <property type="protein sequence ID" value="JAH77729.1"/>
    <property type="molecule type" value="Transcribed_RNA"/>
</dbReference>
<dbReference type="AlphaFoldDB" id="A0A0E9VI00"/>
<organism evidence="1">
    <name type="scientific">Anguilla anguilla</name>
    <name type="common">European freshwater eel</name>
    <name type="synonym">Muraena anguilla</name>
    <dbReference type="NCBI Taxonomy" id="7936"/>
    <lineage>
        <taxon>Eukaryota</taxon>
        <taxon>Metazoa</taxon>
        <taxon>Chordata</taxon>
        <taxon>Craniata</taxon>
        <taxon>Vertebrata</taxon>
        <taxon>Euteleostomi</taxon>
        <taxon>Actinopterygii</taxon>
        <taxon>Neopterygii</taxon>
        <taxon>Teleostei</taxon>
        <taxon>Anguilliformes</taxon>
        <taxon>Anguillidae</taxon>
        <taxon>Anguilla</taxon>
    </lineage>
</organism>
<evidence type="ECO:0000313" key="1">
    <source>
        <dbReference type="EMBL" id="JAH77729.1"/>
    </source>
</evidence>
<reference evidence="1" key="1">
    <citation type="submission" date="2014-11" db="EMBL/GenBank/DDBJ databases">
        <authorList>
            <person name="Amaro Gonzalez C."/>
        </authorList>
    </citation>
    <scope>NUCLEOTIDE SEQUENCE</scope>
</reference>